<evidence type="ECO:0000259" key="4">
    <source>
        <dbReference type="SMART" id="SM00088"/>
    </source>
</evidence>
<feature type="domain" description="PCI" evidence="4">
    <location>
        <begin position="297"/>
        <end position="380"/>
    </location>
</feature>
<dbReference type="SUPFAM" id="SSF46785">
    <property type="entry name" value="Winged helix' DNA-binding domain"/>
    <property type="match status" value="1"/>
</dbReference>
<dbReference type="InterPro" id="IPR045135">
    <property type="entry name" value="Rpn7_N"/>
</dbReference>
<name>A0A9N9QJ88_9CUCU</name>
<dbReference type="EMBL" id="OU892280">
    <property type="protein sequence ID" value="CAG9767493.1"/>
    <property type="molecule type" value="Genomic_DNA"/>
</dbReference>
<dbReference type="Gene3D" id="1.25.40.570">
    <property type="match status" value="1"/>
</dbReference>
<organism evidence="5 6">
    <name type="scientific">Ceutorhynchus assimilis</name>
    <name type="common">cabbage seed weevil</name>
    <dbReference type="NCBI Taxonomy" id="467358"/>
    <lineage>
        <taxon>Eukaryota</taxon>
        <taxon>Metazoa</taxon>
        <taxon>Ecdysozoa</taxon>
        <taxon>Arthropoda</taxon>
        <taxon>Hexapoda</taxon>
        <taxon>Insecta</taxon>
        <taxon>Pterygota</taxon>
        <taxon>Neoptera</taxon>
        <taxon>Endopterygota</taxon>
        <taxon>Coleoptera</taxon>
        <taxon>Polyphaga</taxon>
        <taxon>Cucujiformia</taxon>
        <taxon>Curculionidae</taxon>
        <taxon>Ceutorhynchinae</taxon>
        <taxon>Ceutorhynchus</taxon>
    </lineage>
</organism>
<dbReference type="SMART" id="SM00088">
    <property type="entry name" value="PINT"/>
    <property type="match status" value="1"/>
</dbReference>
<dbReference type="Pfam" id="PF21154">
    <property type="entry name" value="RPN7_PSMD6_C"/>
    <property type="match status" value="1"/>
</dbReference>
<dbReference type="InterPro" id="IPR036390">
    <property type="entry name" value="WH_DNA-bd_sf"/>
</dbReference>
<reference evidence="5" key="1">
    <citation type="submission" date="2022-01" db="EMBL/GenBank/DDBJ databases">
        <authorList>
            <person name="King R."/>
        </authorList>
    </citation>
    <scope>NUCLEOTIDE SEQUENCE</scope>
</reference>
<evidence type="ECO:0000256" key="3">
    <source>
        <dbReference type="ARBA" id="ARBA00022942"/>
    </source>
</evidence>
<gene>
    <name evidence="5" type="ORF">CEUTPL_LOCUS8056</name>
</gene>
<dbReference type="OrthoDB" id="1452at2759"/>
<dbReference type="PANTHER" id="PTHR14145:SF1">
    <property type="entry name" value="26S PROTEASOME NON-ATPASE REGULATORY SUBUNIT 6"/>
    <property type="match status" value="1"/>
</dbReference>
<dbReference type="Proteomes" id="UP001152799">
    <property type="component" value="Chromosome 4"/>
</dbReference>
<sequence>MSNKMDASDKSICKADETEKNPNLEIAQLKFLLALPEFADDEAKSTRLLQFIQRDNMAPYYEIVCTDLKWEVDNSMLEVMKDDNMKILLEFDTEIDYACNNLGSIDIKEAYLNKAYYLSKIGDKEQTIQTLRQAYANTIALGYKLDNLFHCIRIGLFFNDLELIGRNLLKCDELIEEGADWHHRNCLKIYKGLYSLASRNFTLASEVLTNAIATFVCTELISFEVFIKYAILSALLHLSRKDLKKEIITNPDVLQALHENPSLKELVFSLYNCKYKDFFNRLAEVELEMQHDMLLQPHYKFYVREMKIKSYDQLLSTYISLNISYMAQQFGVTDEYIEKDVSEYIAARRLNYKIDKVSGKIHNISRERKAVMFEKIIRHGDLLLNRIQKFSKVINI</sequence>
<dbReference type="GO" id="GO:0043161">
    <property type="term" value="P:proteasome-mediated ubiquitin-dependent protein catabolic process"/>
    <property type="evidence" value="ECO:0007669"/>
    <property type="project" value="TreeGrafter"/>
</dbReference>
<comment type="similarity">
    <text evidence="1">Belongs to the proteasome subunit S10 family.</text>
</comment>
<dbReference type="InterPro" id="IPR000717">
    <property type="entry name" value="PCI_dom"/>
</dbReference>
<evidence type="ECO:0000313" key="5">
    <source>
        <dbReference type="EMBL" id="CAG9767493.1"/>
    </source>
</evidence>
<dbReference type="PANTHER" id="PTHR14145">
    <property type="entry name" value="26S PROTESOME SUBUNIT 6"/>
    <property type="match status" value="1"/>
</dbReference>
<dbReference type="Pfam" id="PF01399">
    <property type="entry name" value="PCI"/>
    <property type="match status" value="1"/>
</dbReference>
<keyword evidence="6" id="KW-1185">Reference proteome</keyword>
<dbReference type="GO" id="GO:0005838">
    <property type="term" value="C:proteasome regulatory particle"/>
    <property type="evidence" value="ECO:0007669"/>
    <property type="project" value="TreeGrafter"/>
</dbReference>
<dbReference type="InterPro" id="IPR019585">
    <property type="entry name" value="Rpn7/CSN1"/>
</dbReference>
<dbReference type="InterPro" id="IPR049549">
    <property type="entry name" value="RPN7_PSMD6_C"/>
</dbReference>
<proteinExistence type="inferred from homology"/>
<dbReference type="Pfam" id="PF10602">
    <property type="entry name" value="RPN7"/>
    <property type="match status" value="1"/>
</dbReference>
<evidence type="ECO:0000256" key="2">
    <source>
        <dbReference type="ARBA" id="ARBA00014932"/>
    </source>
</evidence>
<protein>
    <recommendedName>
        <fullName evidence="2">26S proteasome non-ATPase regulatory subunit 6</fullName>
    </recommendedName>
</protein>
<dbReference type="FunFam" id="1.25.40.570:FF:000005">
    <property type="entry name" value="26S proteasome regulatory subunit N7"/>
    <property type="match status" value="1"/>
</dbReference>
<keyword evidence="3" id="KW-0647">Proteasome</keyword>
<accession>A0A9N9QJ88</accession>
<evidence type="ECO:0000256" key="1">
    <source>
        <dbReference type="ARBA" id="ARBA00005717"/>
    </source>
</evidence>
<evidence type="ECO:0000313" key="6">
    <source>
        <dbReference type="Proteomes" id="UP001152799"/>
    </source>
</evidence>
<dbReference type="AlphaFoldDB" id="A0A9N9QJ88"/>